<dbReference type="EC" id="2.7.1.71" evidence="7"/>
<dbReference type="InterPro" id="IPR031322">
    <property type="entry name" value="Shikimate/glucono_kinase"/>
</dbReference>
<evidence type="ECO:0000256" key="5">
    <source>
        <dbReference type="ARBA" id="ARBA00022840"/>
    </source>
</evidence>
<dbReference type="PRINTS" id="PR01100">
    <property type="entry name" value="SHIKIMTKNASE"/>
</dbReference>
<dbReference type="GO" id="GO:0009073">
    <property type="term" value="P:aromatic amino acid family biosynthetic process"/>
    <property type="evidence" value="ECO:0007669"/>
    <property type="project" value="UniProtKB-KW"/>
</dbReference>
<dbReference type="GO" id="GO:0000287">
    <property type="term" value="F:magnesium ion binding"/>
    <property type="evidence" value="ECO:0007669"/>
    <property type="project" value="UniProtKB-UniRule"/>
</dbReference>
<dbReference type="CDD" id="cd00464">
    <property type="entry name" value="SK"/>
    <property type="match status" value="1"/>
</dbReference>
<protein>
    <recommendedName>
        <fullName evidence="7">Shikimate kinase</fullName>
        <shortName evidence="7">SK</shortName>
        <ecNumber evidence="7">2.7.1.71</ecNumber>
    </recommendedName>
</protein>
<comment type="caution">
    <text evidence="7">Lacks conserved residue(s) required for the propagation of feature annotation.</text>
</comment>
<dbReference type="EMBL" id="BMWX01000010">
    <property type="protein sequence ID" value="GGZ40930.1"/>
    <property type="molecule type" value="Genomic_DNA"/>
</dbReference>
<feature type="binding site" evidence="7">
    <location>
        <position position="123"/>
    </location>
    <ligand>
        <name>ATP</name>
        <dbReference type="ChEBI" id="CHEBI:30616"/>
    </ligand>
</feature>
<comment type="similarity">
    <text evidence="7">Belongs to the shikimate kinase family.</text>
</comment>
<keyword evidence="5 7" id="KW-0067">ATP-binding</keyword>
<feature type="binding site" evidence="7">
    <location>
        <position position="18"/>
    </location>
    <ligand>
        <name>Mg(2+)</name>
        <dbReference type="ChEBI" id="CHEBI:18420"/>
    </ligand>
</feature>
<dbReference type="InterPro" id="IPR027417">
    <property type="entry name" value="P-loop_NTPase"/>
</dbReference>
<keyword evidence="7" id="KW-0460">Magnesium</keyword>
<feature type="binding site" evidence="7">
    <location>
        <position position="36"/>
    </location>
    <ligand>
        <name>substrate</name>
    </ligand>
</feature>
<reference evidence="8" key="2">
    <citation type="submission" date="2020-09" db="EMBL/GenBank/DDBJ databases">
        <authorList>
            <person name="Sun Q."/>
            <person name="Kim S."/>
        </authorList>
    </citation>
    <scope>NUCLEOTIDE SEQUENCE</scope>
    <source>
        <strain evidence="8">KCTC 12368</strain>
    </source>
</reference>
<keyword evidence="2 7" id="KW-0808">Transferase</keyword>
<accession>A0A918QCI5</accession>
<feature type="binding site" evidence="7">
    <location>
        <begin position="14"/>
        <end position="19"/>
    </location>
    <ligand>
        <name>ATP</name>
        <dbReference type="ChEBI" id="CHEBI:30616"/>
    </ligand>
</feature>
<dbReference type="Pfam" id="PF01202">
    <property type="entry name" value="SKI"/>
    <property type="match status" value="1"/>
</dbReference>
<dbReference type="AlphaFoldDB" id="A0A918QCI5"/>
<evidence type="ECO:0000256" key="1">
    <source>
        <dbReference type="ARBA" id="ARBA00022605"/>
    </source>
</evidence>
<dbReference type="InterPro" id="IPR000623">
    <property type="entry name" value="Shikimate_kinase/TSH1"/>
</dbReference>
<dbReference type="PANTHER" id="PTHR21087">
    <property type="entry name" value="SHIKIMATE KINASE"/>
    <property type="match status" value="1"/>
</dbReference>
<keyword evidence="7" id="KW-0479">Metal-binding</keyword>
<keyword evidence="4 7" id="KW-0418">Kinase</keyword>
<dbReference type="PANTHER" id="PTHR21087:SF16">
    <property type="entry name" value="SHIKIMATE KINASE 1, CHLOROPLASTIC"/>
    <property type="match status" value="1"/>
</dbReference>
<keyword evidence="6 7" id="KW-0057">Aromatic amino acid biosynthesis</keyword>
<comment type="subunit">
    <text evidence="7">Monomer.</text>
</comment>
<dbReference type="GO" id="GO:0005829">
    <property type="term" value="C:cytosol"/>
    <property type="evidence" value="ECO:0007669"/>
    <property type="project" value="TreeGrafter"/>
</dbReference>
<dbReference type="GO" id="GO:0008652">
    <property type="term" value="P:amino acid biosynthetic process"/>
    <property type="evidence" value="ECO:0007669"/>
    <property type="project" value="UniProtKB-KW"/>
</dbReference>
<dbReference type="HAMAP" id="MF_00109">
    <property type="entry name" value="Shikimate_kinase"/>
    <property type="match status" value="1"/>
</dbReference>
<evidence type="ECO:0000256" key="6">
    <source>
        <dbReference type="ARBA" id="ARBA00023141"/>
    </source>
</evidence>
<keyword evidence="3 7" id="KW-0547">Nucleotide-binding</keyword>
<keyword evidence="7" id="KW-0963">Cytoplasm</keyword>
<dbReference type="Proteomes" id="UP000619457">
    <property type="component" value="Unassembled WGS sequence"/>
</dbReference>
<feature type="binding site" evidence="7">
    <location>
        <position position="145"/>
    </location>
    <ligand>
        <name>substrate</name>
    </ligand>
</feature>
<evidence type="ECO:0000313" key="9">
    <source>
        <dbReference type="Proteomes" id="UP000619457"/>
    </source>
</evidence>
<comment type="pathway">
    <text evidence="7">Metabolic intermediate biosynthesis; chorismate biosynthesis; chorismate from D-erythrose 4-phosphate and phosphoenolpyruvate: step 5/7.</text>
</comment>
<organism evidence="8 9">
    <name type="scientific">Echinicola pacifica</name>
    <dbReference type="NCBI Taxonomy" id="346377"/>
    <lineage>
        <taxon>Bacteria</taxon>
        <taxon>Pseudomonadati</taxon>
        <taxon>Bacteroidota</taxon>
        <taxon>Cytophagia</taxon>
        <taxon>Cytophagales</taxon>
        <taxon>Cyclobacteriaceae</taxon>
        <taxon>Echinicola</taxon>
    </lineage>
</organism>
<gene>
    <name evidence="7 8" type="primary">aroK</name>
    <name evidence="8" type="ORF">GCM10007049_37820</name>
</gene>
<evidence type="ECO:0000256" key="4">
    <source>
        <dbReference type="ARBA" id="ARBA00022777"/>
    </source>
</evidence>
<dbReference type="Gene3D" id="3.40.50.300">
    <property type="entry name" value="P-loop containing nucleotide triphosphate hydrolases"/>
    <property type="match status" value="1"/>
</dbReference>
<feature type="binding site" evidence="7">
    <location>
        <position position="60"/>
    </location>
    <ligand>
        <name>substrate</name>
    </ligand>
</feature>
<dbReference type="GO" id="GO:0004765">
    <property type="term" value="F:shikimate kinase activity"/>
    <property type="evidence" value="ECO:0007669"/>
    <property type="project" value="UniProtKB-UniRule"/>
</dbReference>
<name>A0A918QCI5_9BACT</name>
<evidence type="ECO:0000256" key="7">
    <source>
        <dbReference type="HAMAP-Rule" id="MF_00109"/>
    </source>
</evidence>
<evidence type="ECO:0000256" key="2">
    <source>
        <dbReference type="ARBA" id="ARBA00022679"/>
    </source>
</evidence>
<sequence>MIDAVKIVLMGMPGSGKSTLGRAVASQLGFDFYDLDAELVKEEGSDIPTIFMEKGEGYFRNLETKVLQKLLGLPGGMVLSTGGGAPCFNDNINLINASAVSVYLEVSLDELLARLTKDEISKRPMFKGLDTAEITLKLQDLLTGREEFYRQAKIMLSGDDISTEHLSSEMMSYFRN</sequence>
<evidence type="ECO:0000313" key="8">
    <source>
        <dbReference type="EMBL" id="GGZ40930.1"/>
    </source>
</evidence>
<dbReference type="GO" id="GO:0005524">
    <property type="term" value="F:ATP binding"/>
    <property type="evidence" value="ECO:0007669"/>
    <property type="project" value="UniProtKB-UniRule"/>
</dbReference>
<keyword evidence="9" id="KW-1185">Reference proteome</keyword>
<proteinExistence type="inferred from homology"/>
<comment type="caution">
    <text evidence="8">The sequence shown here is derived from an EMBL/GenBank/DDBJ whole genome shotgun (WGS) entry which is preliminary data.</text>
</comment>
<evidence type="ECO:0000256" key="3">
    <source>
        <dbReference type="ARBA" id="ARBA00022741"/>
    </source>
</evidence>
<comment type="catalytic activity">
    <reaction evidence="7">
        <text>shikimate + ATP = 3-phosphoshikimate + ADP + H(+)</text>
        <dbReference type="Rhea" id="RHEA:13121"/>
        <dbReference type="ChEBI" id="CHEBI:15378"/>
        <dbReference type="ChEBI" id="CHEBI:30616"/>
        <dbReference type="ChEBI" id="CHEBI:36208"/>
        <dbReference type="ChEBI" id="CHEBI:145989"/>
        <dbReference type="ChEBI" id="CHEBI:456216"/>
        <dbReference type="EC" id="2.7.1.71"/>
    </reaction>
</comment>
<reference evidence="8" key="1">
    <citation type="journal article" date="2014" name="Int. J. Syst. Evol. Microbiol.">
        <title>Complete genome sequence of Corynebacterium casei LMG S-19264T (=DSM 44701T), isolated from a smear-ripened cheese.</title>
        <authorList>
            <consortium name="US DOE Joint Genome Institute (JGI-PGF)"/>
            <person name="Walter F."/>
            <person name="Albersmeier A."/>
            <person name="Kalinowski J."/>
            <person name="Ruckert C."/>
        </authorList>
    </citation>
    <scope>NUCLEOTIDE SEQUENCE</scope>
    <source>
        <strain evidence="8">KCTC 12368</strain>
    </source>
</reference>
<comment type="cofactor">
    <cofactor evidence="7">
        <name>Mg(2+)</name>
        <dbReference type="ChEBI" id="CHEBI:18420"/>
    </cofactor>
    <text evidence="7">Binds 1 Mg(2+) ion per subunit.</text>
</comment>
<dbReference type="RefSeq" id="WP_018473684.1">
    <property type="nucleotide sequence ID" value="NZ_BMWX01000010.1"/>
</dbReference>
<feature type="binding site" evidence="7">
    <location>
        <position position="83"/>
    </location>
    <ligand>
        <name>substrate</name>
    </ligand>
</feature>
<dbReference type="GO" id="GO:0009423">
    <property type="term" value="P:chorismate biosynthetic process"/>
    <property type="evidence" value="ECO:0007669"/>
    <property type="project" value="UniProtKB-UniRule"/>
</dbReference>
<keyword evidence="1 7" id="KW-0028">Amino-acid biosynthesis</keyword>
<comment type="function">
    <text evidence="7">Catalyzes the specific phosphorylation of the 3-hydroxyl group of shikimic acid using ATP as a cosubstrate.</text>
</comment>
<comment type="subcellular location">
    <subcellularLocation>
        <location evidence="7">Cytoplasm</location>
    </subcellularLocation>
</comment>
<dbReference type="SUPFAM" id="SSF52540">
    <property type="entry name" value="P-loop containing nucleoside triphosphate hydrolases"/>
    <property type="match status" value="1"/>
</dbReference>